<sequence>MKRRKRTYTPKGPCSVSGCWEQAAYVGLCQACYQSMTYHGRKTVGELMKWQQRVIRFTGRARKLIGSRRMRRVA</sequence>
<name>A0A0F9T786_9ZZZZ</name>
<reference evidence="1" key="1">
    <citation type="journal article" date="2015" name="Nature">
        <title>Complex archaea that bridge the gap between prokaryotes and eukaryotes.</title>
        <authorList>
            <person name="Spang A."/>
            <person name="Saw J.H."/>
            <person name="Jorgensen S.L."/>
            <person name="Zaremba-Niedzwiedzka K."/>
            <person name="Martijn J."/>
            <person name="Lind A.E."/>
            <person name="van Eijk R."/>
            <person name="Schleper C."/>
            <person name="Guy L."/>
            <person name="Ettema T.J."/>
        </authorList>
    </citation>
    <scope>NUCLEOTIDE SEQUENCE</scope>
</reference>
<dbReference type="AlphaFoldDB" id="A0A0F9T786"/>
<protein>
    <submittedName>
        <fullName evidence="1">Uncharacterized protein</fullName>
    </submittedName>
</protein>
<gene>
    <name evidence="1" type="ORF">LCGC14_0427870</name>
</gene>
<proteinExistence type="predicted"/>
<organism evidence="1">
    <name type="scientific">marine sediment metagenome</name>
    <dbReference type="NCBI Taxonomy" id="412755"/>
    <lineage>
        <taxon>unclassified sequences</taxon>
        <taxon>metagenomes</taxon>
        <taxon>ecological metagenomes</taxon>
    </lineage>
</organism>
<evidence type="ECO:0000313" key="1">
    <source>
        <dbReference type="EMBL" id="KKN70792.1"/>
    </source>
</evidence>
<dbReference type="EMBL" id="LAZR01000397">
    <property type="protein sequence ID" value="KKN70792.1"/>
    <property type="molecule type" value="Genomic_DNA"/>
</dbReference>
<comment type="caution">
    <text evidence="1">The sequence shown here is derived from an EMBL/GenBank/DDBJ whole genome shotgun (WGS) entry which is preliminary data.</text>
</comment>
<accession>A0A0F9T786</accession>